<dbReference type="AlphaFoldDB" id="A0AA39FAB6"/>
<dbReference type="EMBL" id="JAQQBS010001422">
    <property type="protein sequence ID" value="KAK0165875.1"/>
    <property type="molecule type" value="Genomic_DNA"/>
</dbReference>
<name>A0AA39FAB6_9HYME</name>
<keyword evidence="2" id="KW-1185">Reference proteome</keyword>
<proteinExistence type="predicted"/>
<accession>A0AA39FAB6</accession>
<feature type="non-terminal residue" evidence="1">
    <location>
        <position position="1"/>
    </location>
</feature>
<evidence type="ECO:0000313" key="1">
    <source>
        <dbReference type="EMBL" id="KAK0165875.1"/>
    </source>
</evidence>
<reference evidence="1" key="1">
    <citation type="journal article" date="2023" name="bioRxiv">
        <title>Scaffold-level genome assemblies of two parasitoid biocontrol wasps reveal the parthenogenesis mechanism and an associated novel virus.</title>
        <authorList>
            <person name="Inwood S."/>
            <person name="Skelly J."/>
            <person name="Guhlin J."/>
            <person name="Harrop T."/>
            <person name="Goldson S."/>
            <person name="Dearden P."/>
        </authorList>
    </citation>
    <scope>NUCLEOTIDE SEQUENCE</scope>
    <source>
        <strain evidence="1">Irish</strain>
        <tissue evidence="1">Whole body</tissue>
    </source>
</reference>
<dbReference type="Proteomes" id="UP001168990">
    <property type="component" value="Unassembled WGS sequence"/>
</dbReference>
<protein>
    <submittedName>
        <fullName evidence="1">Uncharacterized protein</fullName>
    </submittedName>
</protein>
<evidence type="ECO:0000313" key="2">
    <source>
        <dbReference type="Proteomes" id="UP001168990"/>
    </source>
</evidence>
<gene>
    <name evidence="1" type="ORF">PV328_004356</name>
</gene>
<comment type="caution">
    <text evidence="1">The sequence shown here is derived from an EMBL/GenBank/DDBJ whole genome shotgun (WGS) entry which is preliminary data.</text>
</comment>
<sequence>MAVAQAPAVYKPCLHDFRGKPPNNGHGYFRGKISVMRWDDLNGKPPNSGHGYFLGKISVMRWGLYTDDFSGKPPNSGHECFRGKISIMRWDLYKAKIPPSGRFGGWPLFR</sequence>
<reference evidence="1" key="2">
    <citation type="submission" date="2023-03" db="EMBL/GenBank/DDBJ databases">
        <authorList>
            <person name="Inwood S.N."/>
            <person name="Skelly J.G."/>
            <person name="Guhlin J."/>
            <person name="Harrop T.W.R."/>
            <person name="Goldson S.G."/>
            <person name="Dearden P.K."/>
        </authorList>
    </citation>
    <scope>NUCLEOTIDE SEQUENCE</scope>
    <source>
        <strain evidence="1">Irish</strain>
        <tissue evidence="1">Whole body</tissue>
    </source>
</reference>
<organism evidence="1 2">
    <name type="scientific">Microctonus aethiopoides</name>
    <dbReference type="NCBI Taxonomy" id="144406"/>
    <lineage>
        <taxon>Eukaryota</taxon>
        <taxon>Metazoa</taxon>
        <taxon>Ecdysozoa</taxon>
        <taxon>Arthropoda</taxon>
        <taxon>Hexapoda</taxon>
        <taxon>Insecta</taxon>
        <taxon>Pterygota</taxon>
        <taxon>Neoptera</taxon>
        <taxon>Endopterygota</taxon>
        <taxon>Hymenoptera</taxon>
        <taxon>Apocrita</taxon>
        <taxon>Ichneumonoidea</taxon>
        <taxon>Braconidae</taxon>
        <taxon>Euphorinae</taxon>
        <taxon>Microctonus</taxon>
    </lineage>
</organism>